<protein>
    <submittedName>
        <fullName evidence="1">Uncharacterized protein</fullName>
    </submittedName>
</protein>
<keyword evidence="2" id="KW-1185">Reference proteome</keyword>
<dbReference type="Proteomes" id="UP000192790">
    <property type="component" value="Unassembled WGS sequence"/>
</dbReference>
<dbReference type="OrthoDB" id="1778988at2"/>
<dbReference type="AlphaFoldDB" id="A0A1W2ANI0"/>
<dbReference type="EMBL" id="FWXW01000004">
    <property type="protein sequence ID" value="SMC61788.1"/>
    <property type="molecule type" value="Genomic_DNA"/>
</dbReference>
<gene>
    <name evidence="1" type="ORF">SAMN02745168_1830</name>
</gene>
<evidence type="ECO:0000313" key="2">
    <source>
        <dbReference type="Proteomes" id="UP000192790"/>
    </source>
</evidence>
<dbReference type="STRING" id="1122930.SAMN02745168_1830"/>
<name>A0A1W2ANI0_9FIRM</name>
<organism evidence="1 2">
    <name type="scientific">Papillibacter cinnamivorans DSM 12816</name>
    <dbReference type="NCBI Taxonomy" id="1122930"/>
    <lineage>
        <taxon>Bacteria</taxon>
        <taxon>Bacillati</taxon>
        <taxon>Bacillota</taxon>
        <taxon>Clostridia</taxon>
        <taxon>Eubacteriales</taxon>
        <taxon>Oscillospiraceae</taxon>
        <taxon>Papillibacter</taxon>
    </lineage>
</organism>
<sequence>MNQIRTYHQKADIPPEVRRKLQISKKEAENLTLRDIVCPYCGYLVERVFSDITGHKMIYCKKCKEEYPVNLGYFRRMKRRRYIQYKIRKRQHR</sequence>
<accession>A0A1W2ANI0</accession>
<dbReference type="RefSeq" id="WP_143806911.1">
    <property type="nucleotide sequence ID" value="NZ_FWXW01000004.1"/>
</dbReference>
<proteinExistence type="predicted"/>
<reference evidence="1 2" key="1">
    <citation type="submission" date="2017-04" db="EMBL/GenBank/DDBJ databases">
        <authorList>
            <person name="Afonso C.L."/>
            <person name="Miller P.J."/>
            <person name="Scott M.A."/>
            <person name="Spackman E."/>
            <person name="Goraichik I."/>
            <person name="Dimitrov K.M."/>
            <person name="Suarez D.L."/>
            <person name="Swayne D.E."/>
        </authorList>
    </citation>
    <scope>NUCLEOTIDE SEQUENCE [LARGE SCALE GENOMIC DNA]</scope>
    <source>
        <strain evidence="1 2">DSM 12816</strain>
    </source>
</reference>
<evidence type="ECO:0000313" key="1">
    <source>
        <dbReference type="EMBL" id="SMC61788.1"/>
    </source>
</evidence>